<evidence type="ECO:0000259" key="2">
    <source>
        <dbReference type="Pfam" id="PF00497"/>
    </source>
</evidence>
<gene>
    <name evidence="3" type="ORF">HCJ96_04345</name>
</gene>
<dbReference type="PANTHER" id="PTHR38834:SF3">
    <property type="entry name" value="SOLUTE-BINDING PROTEIN FAMILY 3_N-TERMINAL DOMAIN-CONTAINING PROTEIN"/>
    <property type="match status" value="1"/>
</dbReference>
<evidence type="ECO:0000313" key="3">
    <source>
        <dbReference type="EMBL" id="NMH59249.1"/>
    </source>
</evidence>
<dbReference type="PANTHER" id="PTHR38834">
    <property type="entry name" value="PERIPLASMIC SUBSTRATE BINDING PROTEIN FAMILY 3"/>
    <property type="match status" value="1"/>
</dbReference>
<dbReference type="Gene3D" id="3.40.190.10">
    <property type="entry name" value="Periplasmic binding protein-like II"/>
    <property type="match status" value="2"/>
</dbReference>
<dbReference type="Pfam" id="PF00497">
    <property type="entry name" value="SBP_bac_3"/>
    <property type="match status" value="1"/>
</dbReference>
<dbReference type="SUPFAM" id="SSF53850">
    <property type="entry name" value="Periplasmic binding protein-like II"/>
    <property type="match status" value="1"/>
</dbReference>
<organism evidence="3 4">
    <name type="scientific">Alteromonas ponticola</name>
    <dbReference type="NCBI Taxonomy" id="2720613"/>
    <lineage>
        <taxon>Bacteria</taxon>
        <taxon>Pseudomonadati</taxon>
        <taxon>Pseudomonadota</taxon>
        <taxon>Gammaproteobacteria</taxon>
        <taxon>Alteromonadales</taxon>
        <taxon>Alteromonadaceae</taxon>
        <taxon>Alteromonas/Salinimonas group</taxon>
        <taxon>Alteromonas</taxon>
    </lineage>
</organism>
<feature type="signal peptide" evidence="1">
    <location>
        <begin position="1"/>
        <end position="23"/>
    </location>
</feature>
<evidence type="ECO:0000313" key="4">
    <source>
        <dbReference type="Proteomes" id="UP000709336"/>
    </source>
</evidence>
<dbReference type="RefSeq" id="WP_169209812.1">
    <property type="nucleotide sequence ID" value="NZ_JAATNW010000002.1"/>
</dbReference>
<dbReference type="Proteomes" id="UP000709336">
    <property type="component" value="Unassembled WGS sequence"/>
</dbReference>
<feature type="domain" description="Solute-binding protein family 3/N-terminal" evidence="2">
    <location>
        <begin position="39"/>
        <end position="255"/>
    </location>
</feature>
<keyword evidence="1" id="KW-0732">Signal</keyword>
<dbReference type="InterPro" id="IPR001638">
    <property type="entry name" value="Solute-binding_3/MltF_N"/>
</dbReference>
<sequence>MSITTKARMAAMLLFFFVSAGLANGEQAKKVIRFYSEIAPPYFYLDEDGETKGAMVDLANALFSETGIHATLEQLPWARAYHEATHSPNSVLMLVLETPSRESELQWLGLVHVAKASLLKLSHRNNVNVTNLEQAKHWRVATVRGYGSAAYLKANGFSEQTNLTLVKNTRQLWTLLYMERVDFVLTNTVSGKHEVENAGLDATKLESVLDIDELSLPLQMATGLNTDRALVTTLRNGLKTLKQNGEYERILRKWGLWES</sequence>
<reference evidence="3 4" key="1">
    <citation type="submission" date="2020-03" db="EMBL/GenBank/DDBJ databases">
        <title>Alteromonas ponticola sp. nov., isolated from seawater.</title>
        <authorList>
            <person name="Yoon J.-H."/>
            <person name="Kim Y.-O."/>
        </authorList>
    </citation>
    <scope>NUCLEOTIDE SEQUENCE [LARGE SCALE GENOMIC DNA]</scope>
    <source>
        <strain evidence="3 4">MYP5</strain>
    </source>
</reference>
<protein>
    <submittedName>
        <fullName evidence="3">Transporter substrate-binding domain-containing protein</fullName>
    </submittedName>
</protein>
<proteinExistence type="predicted"/>
<keyword evidence="4" id="KW-1185">Reference proteome</keyword>
<evidence type="ECO:0000256" key="1">
    <source>
        <dbReference type="SAM" id="SignalP"/>
    </source>
</evidence>
<comment type="caution">
    <text evidence="3">The sequence shown here is derived from an EMBL/GenBank/DDBJ whole genome shotgun (WGS) entry which is preliminary data.</text>
</comment>
<name>A0ABX1QYF5_9ALTE</name>
<accession>A0ABX1QYF5</accession>
<dbReference type="EMBL" id="JAATNW010000002">
    <property type="protein sequence ID" value="NMH59249.1"/>
    <property type="molecule type" value="Genomic_DNA"/>
</dbReference>
<feature type="chain" id="PRO_5045382267" evidence="1">
    <location>
        <begin position="24"/>
        <end position="259"/>
    </location>
</feature>